<dbReference type="AlphaFoldDB" id="A0A8D8YZY7"/>
<name>A0A8D8YZY7_9HEMI</name>
<organism evidence="1">
    <name type="scientific">Cacopsylla melanoneura</name>
    <dbReference type="NCBI Taxonomy" id="428564"/>
    <lineage>
        <taxon>Eukaryota</taxon>
        <taxon>Metazoa</taxon>
        <taxon>Ecdysozoa</taxon>
        <taxon>Arthropoda</taxon>
        <taxon>Hexapoda</taxon>
        <taxon>Insecta</taxon>
        <taxon>Pterygota</taxon>
        <taxon>Neoptera</taxon>
        <taxon>Paraneoptera</taxon>
        <taxon>Hemiptera</taxon>
        <taxon>Sternorrhyncha</taxon>
        <taxon>Psylloidea</taxon>
        <taxon>Psyllidae</taxon>
        <taxon>Psyllinae</taxon>
        <taxon>Cacopsylla</taxon>
    </lineage>
</organism>
<proteinExistence type="predicted"/>
<sequence>MLFLTFFIKDISETAAPIEKLYRINYPHIVMLLMCLRVCRQLNTTESVHVLLSWPFNKPLQNTTPISCILYTHNERDTAQCCHVCQVERILSPKTPKRYCSCLLHILFFKKLSSLLR</sequence>
<accession>A0A8D8YZY7</accession>
<dbReference type="EMBL" id="HBUF01407486">
    <property type="protein sequence ID" value="CAG6738364.1"/>
    <property type="molecule type" value="Transcribed_RNA"/>
</dbReference>
<protein>
    <submittedName>
        <fullName evidence="1">Uncharacterized protein</fullName>
    </submittedName>
</protein>
<evidence type="ECO:0000313" key="1">
    <source>
        <dbReference type="EMBL" id="CAG6738364.1"/>
    </source>
</evidence>
<reference evidence="1" key="1">
    <citation type="submission" date="2021-05" db="EMBL/GenBank/DDBJ databases">
        <authorList>
            <person name="Alioto T."/>
            <person name="Alioto T."/>
            <person name="Gomez Garrido J."/>
        </authorList>
    </citation>
    <scope>NUCLEOTIDE SEQUENCE</scope>
</reference>